<dbReference type="InterPro" id="IPR012349">
    <property type="entry name" value="Split_barrel_FMN-bd"/>
</dbReference>
<evidence type="ECO:0000256" key="4">
    <source>
        <dbReference type="ARBA" id="ARBA00023002"/>
    </source>
</evidence>
<evidence type="ECO:0000256" key="5">
    <source>
        <dbReference type="HAMAP-Rule" id="MF_01629"/>
    </source>
</evidence>
<dbReference type="InterPro" id="IPR019576">
    <property type="entry name" value="Pyridoxamine_oxidase_dimer_C"/>
</dbReference>
<evidence type="ECO:0000256" key="3">
    <source>
        <dbReference type="ARBA" id="ARBA00022643"/>
    </source>
</evidence>
<evidence type="ECO:0000313" key="11">
    <source>
        <dbReference type="Proteomes" id="UP000242915"/>
    </source>
</evidence>
<evidence type="ECO:0000256" key="7">
    <source>
        <dbReference type="PIRSR" id="PIRSR000190-2"/>
    </source>
</evidence>
<keyword evidence="3 5" id="KW-0288">FMN</keyword>
<feature type="binding site" evidence="5 6">
    <location>
        <position position="69"/>
    </location>
    <ligand>
        <name>substrate</name>
    </ligand>
</feature>
<dbReference type="InterPro" id="IPR000659">
    <property type="entry name" value="Pyridox_Oxase"/>
</dbReference>
<dbReference type="PANTHER" id="PTHR10851:SF0">
    <property type="entry name" value="PYRIDOXINE-5'-PHOSPHATE OXIDASE"/>
    <property type="match status" value="1"/>
</dbReference>
<dbReference type="EC" id="1.4.3.5" evidence="5"/>
<dbReference type="Pfam" id="PF01243">
    <property type="entry name" value="PNPOx_N"/>
    <property type="match status" value="1"/>
</dbReference>
<feature type="binding site" evidence="5 6">
    <location>
        <position position="130"/>
    </location>
    <ligand>
        <name>substrate</name>
    </ligand>
</feature>
<dbReference type="PANTHER" id="PTHR10851">
    <property type="entry name" value="PYRIDOXINE-5-PHOSPHATE OXIDASE"/>
    <property type="match status" value="1"/>
</dbReference>
<comment type="cofactor">
    <cofactor evidence="5 7">
        <name>FMN</name>
        <dbReference type="ChEBI" id="CHEBI:58210"/>
    </cofactor>
    <text evidence="5 7">Binds 1 FMN per subunit.</text>
</comment>
<comment type="function">
    <text evidence="5">Catalyzes the oxidation of either pyridoxine 5'-phosphate (PNP) or pyridoxamine 5'-phosphate (PMP) into pyridoxal 5'-phosphate (PLP).</text>
</comment>
<proteinExistence type="inferred from homology"/>
<evidence type="ECO:0000256" key="2">
    <source>
        <dbReference type="ARBA" id="ARBA00022630"/>
    </source>
</evidence>
<feature type="binding site" evidence="5">
    <location>
        <begin position="79"/>
        <end position="80"/>
    </location>
    <ligand>
        <name>FMN</name>
        <dbReference type="ChEBI" id="CHEBI:58210"/>
    </ligand>
</feature>
<comment type="subunit">
    <text evidence="5">Homodimer.</text>
</comment>
<feature type="binding site" evidence="6">
    <location>
        <begin position="9"/>
        <end position="12"/>
    </location>
    <ligand>
        <name>substrate</name>
    </ligand>
</feature>
<comment type="catalytic activity">
    <reaction evidence="5">
        <text>pyridoxamine 5'-phosphate + O2 + H2O = pyridoxal 5'-phosphate + H2O2 + NH4(+)</text>
        <dbReference type="Rhea" id="RHEA:15817"/>
        <dbReference type="ChEBI" id="CHEBI:15377"/>
        <dbReference type="ChEBI" id="CHEBI:15379"/>
        <dbReference type="ChEBI" id="CHEBI:16240"/>
        <dbReference type="ChEBI" id="CHEBI:28938"/>
        <dbReference type="ChEBI" id="CHEBI:58451"/>
        <dbReference type="ChEBI" id="CHEBI:597326"/>
        <dbReference type="EC" id="1.4.3.5"/>
    </reaction>
</comment>
<evidence type="ECO:0000313" key="10">
    <source>
        <dbReference type="EMBL" id="SNS17626.1"/>
    </source>
</evidence>
<evidence type="ECO:0000256" key="1">
    <source>
        <dbReference type="ARBA" id="ARBA00007301"/>
    </source>
</evidence>
<dbReference type="EMBL" id="FZOG01000002">
    <property type="protein sequence ID" value="SNS17626.1"/>
    <property type="molecule type" value="Genomic_DNA"/>
</dbReference>
<comment type="similarity">
    <text evidence="1 5">Belongs to the pyridoxamine 5'-phosphate oxidase family.</text>
</comment>
<keyword evidence="2 5" id="KW-0285">Flavoprotein</keyword>
<comment type="pathway">
    <text evidence="5">Cofactor metabolism; pyridoxal 5'-phosphate salvage; pyridoxal 5'-phosphate from pyridoxine 5'-phosphate: step 1/1.</text>
</comment>
<dbReference type="Gene3D" id="2.30.110.10">
    <property type="entry name" value="Electron Transport, Fmn-binding Protein, Chain A"/>
    <property type="match status" value="1"/>
</dbReference>
<evidence type="ECO:0000259" key="8">
    <source>
        <dbReference type="Pfam" id="PF01243"/>
    </source>
</evidence>
<feature type="binding site" evidence="5 7">
    <location>
        <position position="198"/>
    </location>
    <ligand>
        <name>FMN</name>
        <dbReference type="ChEBI" id="CHEBI:58210"/>
    </ligand>
</feature>
<keyword evidence="11" id="KW-1185">Reference proteome</keyword>
<feature type="binding site" evidence="5 7">
    <location>
        <begin position="64"/>
        <end position="69"/>
    </location>
    <ligand>
        <name>FMN</name>
        <dbReference type="ChEBI" id="CHEBI:58210"/>
    </ligand>
</feature>
<protein>
    <recommendedName>
        <fullName evidence="5">Pyridoxine/pyridoxamine 5'-phosphate oxidase</fullName>
        <ecNumber evidence="5">1.4.3.5</ecNumber>
    </recommendedName>
    <alternativeName>
        <fullName evidence="5">PNP/PMP oxidase</fullName>
        <shortName evidence="5">PNPOx</shortName>
    </alternativeName>
    <alternativeName>
        <fullName evidence="5">Pyridoxal 5'-phosphate synthase</fullName>
    </alternativeName>
</protein>
<dbReference type="InterPro" id="IPR011576">
    <property type="entry name" value="Pyridox_Oxase_N"/>
</dbReference>
<feature type="binding site" evidence="5 7">
    <location>
        <position position="188"/>
    </location>
    <ligand>
        <name>FMN</name>
        <dbReference type="ChEBI" id="CHEBI:58210"/>
    </ligand>
</feature>
<dbReference type="AlphaFoldDB" id="A0A239CBK9"/>
<dbReference type="Proteomes" id="UP000242915">
    <property type="component" value="Unassembled WGS sequence"/>
</dbReference>
<reference evidence="11" key="1">
    <citation type="submission" date="2017-06" db="EMBL/GenBank/DDBJ databases">
        <authorList>
            <person name="Varghese N."/>
            <person name="Submissions S."/>
        </authorList>
    </citation>
    <scope>NUCLEOTIDE SEQUENCE [LARGE SCALE GENOMIC DNA]</scope>
    <source>
        <strain evidence="11">CIP 108523</strain>
    </source>
</reference>
<dbReference type="PIRSF" id="PIRSF000190">
    <property type="entry name" value="Pyd_amn-ph_oxd"/>
    <property type="match status" value="1"/>
</dbReference>
<comment type="catalytic activity">
    <reaction evidence="5">
        <text>pyridoxine 5'-phosphate + O2 = pyridoxal 5'-phosphate + H2O2</text>
        <dbReference type="Rhea" id="RHEA:15149"/>
        <dbReference type="ChEBI" id="CHEBI:15379"/>
        <dbReference type="ChEBI" id="CHEBI:16240"/>
        <dbReference type="ChEBI" id="CHEBI:58589"/>
        <dbReference type="ChEBI" id="CHEBI:597326"/>
        <dbReference type="EC" id="1.4.3.5"/>
    </reaction>
</comment>
<sequence length="215" mass="24682">MTQTLADMRREYIRDGLTEAQAPQEPFALFEQWFAQALNTEQLPVEPNAMTLATVDAEGRPHCRVLLLKGLDASGFTFFSNYDSAKGEQLAARPFAAMTFFWPTLERQVRIEGRVERVTPAESDAYFQVRPMGSRLGAWASPQSQVIADRAELEALLEQAQQRFSDQAPQCPPHWGGYRLLPERIEFWQGRASRLHDRLNYRLVEGQWQRERLAP</sequence>
<feature type="domain" description="Pyridoxine 5'-phosphate oxidase dimerisation C-terminal" evidence="9">
    <location>
        <begin position="175"/>
        <end position="215"/>
    </location>
</feature>
<dbReference type="SUPFAM" id="SSF50475">
    <property type="entry name" value="FMN-binding split barrel"/>
    <property type="match status" value="1"/>
</dbReference>
<dbReference type="NCBIfam" id="NF004231">
    <property type="entry name" value="PRK05679.1"/>
    <property type="match status" value="1"/>
</dbReference>
<comment type="caution">
    <text evidence="5">Lacks conserved residue(s) required for the propagation of feature annotation.</text>
</comment>
<dbReference type="InterPro" id="IPR019740">
    <property type="entry name" value="Pyridox_Oxase_CS"/>
</dbReference>
<accession>A0A239CBK9</accession>
<dbReference type="RefSeq" id="WP_010486705.1">
    <property type="nucleotide sequence ID" value="NZ_FZOG01000002.1"/>
</dbReference>
<feature type="domain" description="Pyridoxamine 5'-phosphate oxidase N-terminal" evidence="8">
    <location>
        <begin position="46"/>
        <end position="162"/>
    </location>
</feature>
<dbReference type="NCBIfam" id="TIGR00558">
    <property type="entry name" value="pdxH"/>
    <property type="match status" value="1"/>
</dbReference>
<dbReference type="PROSITE" id="PS01064">
    <property type="entry name" value="PYRIDOX_OXIDASE"/>
    <property type="match status" value="1"/>
</dbReference>
<comment type="pathway">
    <text evidence="5">Cofactor metabolism; pyridoxal 5'-phosphate salvage; pyridoxal 5'-phosphate from pyridoxamine 5'-phosphate: step 1/1.</text>
</comment>
<evidence type="ECO:0000256" key="6">
    <source>
        <dbReference type="PIRSR" id="PIRSR000190-1"/>
    </source>
</evidence>
<dbReference type="GO" id="GO:0010181">
    <property type="term" value="F:FMN binding"/>
    <property type="evidence" value="ECO:0007669"/>
    <property type="project" value="UniProtKB-UniRule"/>
</dbReference>
<organism evidence="10 11">
    <name type="scientific">Pseudomonas segetis</name>
    <dbReference type="NCBI Taxonomy" id="298908"/>
    <lineage>
        <taxon>Bacteria</taxon>
        <taxon>Pseudomonadati</taxon>
        <taxon>Pseudomonadota</taxon>
        <taxon>Gammaproteobacteria</taxon>
        <taxon>Pseudomonadales</taxon>
        <taxon>Pseudomonadaceae</taxon>
        <taxon>Pseudomonas</taxon>
    </lineage>
</organism>
<feature type="binding site" evidence="5 6">
    <location>
        <position position="126"/>
    </location>
    <ligand>
        <name>substrate</name>
    </ligand>
</feature>
<gene>
    <name evidence="5" type="primary">pdxH</name>
    <name evidence="10" type="ORF">SAMN05216255_1620</name>
</gene>
<feature type="binding site" evidence="5 7">
    <location>
        <begin position="143"/>
        <end position="144"/>
    </location>
    <ligand>
        <name>FMN</name>
        <dbReference type="ChEBI" id="CHEBI:58210"/>
    </ligand>
</feature>
<keyword evidence="5" id="KW-0664">Pyridoxine biosynthesis</keyword>
<feature type="binding site" evidence="5 6">
    <location>
        <position position="134"/>
    </location>
    <ligand>
        <name>substrate</name>
    </ligand>
</feature>
<dbReference type="GO" id="GO:0008615">
    <property type="term" value="P:pyridoxine biosynthetic process"/>
    <property type="evidence" value="ECO:0007669"/>
    <property type="project" value="UniProtKB-UniRule"/>
</dbReference>
<dbReference type="GO" id="GO:0004733">
    <property type="term" value="F:pyridoxamine phosphate oxidase activity"/>
    <property type="evidence" value="ECO:0007669"/>
    <property type="project" value="UniProtKB-UniRule"/>
</dbReference>
<keyword evidence="4 5" id="KW-0560">Oxidoreductase</keyword>
<feature type="binding site" evidence="5 7">
    <location>
        <position position="108"/>
    </location>
    <ligand>
        <name>FMN</name>
        <dbReference type="ChEBI" id="CHEBI:58210"/>
    </ligand>
</feature>
<feature type="binding site" evidence="5 7">
    <location>
        <position position="86"/>
    </location>
    <ligand>
        <name>FMN</name>
        <dbReference type="ChEBI" id="CHEBI:58210"/>
    </ligand>
</feature>
<name>A0A239CBK9_9PSED</name>
<dbReference type="UniPathway" id="UPA01068">
    <property type="reaction ID" value="UER00304"/>
</dbReference>
<evidence type="ECO:0000259" key="9">
    <source>
        <dbReference type="Pfam" id="PF10590"/>
    </source>
</evidence>
<dbReference type="Pfam" id="PF10590">
    <property type="entry name" value="PNP_phzG_C"/>
    <property type="match status" value="1"/>
</dbReference>
<dbReference type="HAMAP" id="MF_01629">
    <property type="entry name" value="PdxH"/>
    <property type="match status" value="1"/>
</dbReference>
<feature type="binding site" evidence="5 6">
    <location>
        <begin position="194"/>
        <end position="196"/>
    </location>
    <ligand>
        <name>substrate</name>
    </ligand>
</feature>